<dbReference type="NCBIfam" id="TIGR00251">
    <property type="entry name" value="DUF167 family protein"/>
    <property type="match status" value="1"/>
</dbReference>
<dbReference type="HAMAP" id="MF_00634">
    <property type="entry name" value="UPF0235"/>
    <property type="match status" value="1"/>
</dbReference>
<evidence type="ECO:0000256" key="2">
    <source>
        <dbReference type="HAMAP-Rule" id="MF_00634"/>
    </source>
</evidence>
<keyword evidence="4" id="KW-1185">Reference proteome</keyword>
<dbReference type="InterPro" id="IPR003746">
    <property type="entry name" value="DUF167"/>
</dbReference>
<dbReference type="InterPro" id="IPR036591">
    <property type="entry name" value="YggU-like_sf"/>
</dbReference>
<dbReference type="PANTHER" id="PTHR13420">
    <property type="entry name" value="UPF0235 PROTEIN C15ORF40"/>
    <property type="match status" value="1"/>
</dbReference>
<accession>A0ABY7JXT5</accession>
<dbReference type="RefSeq" id="WP_269443345.1">
    <property type="nucleotide sequence ID" value="NZ_CP097463.1"/>
</dbReference>
<organism evidence="3 4">
    <name type="scientific">Jatrophihabitans cynanchi</name>
    <dbReference type="NCBI Taxonomy" id="2944128"/>
    <lineage>
        <taxon>Bacteria</taxon>
        <taxon>Bacillati</taxon>
        <taxon>Actinomycetota</taxon>
        <taxon>Actinomycetes</taxon>
        <taxon>Jatrophihabitantales</taxon>
        <taxon>Jatrophihabitantaceae</taxon>
        <taxon>Jatrophihabitans</taxon>
    </lineage>
</organism>
<name>A0ABY7JXT5_9ACTN</name>
<dbReference type="PANTHER" id="PTHR13420:SF7">
    <property type="entry name" value="UPF0235 PROTEIN C15ORF40"/>
    <property type="match status" value="1"/>
</dbReference>
<dbReference type="Gene3D" id="3.30.1200.10">
    <property type="entry name" value="YggU-like"/>
    <property type="match status" value="1"/>
</dbReference>
<evidence type="ECO:0000256" key="1">
    <source>
        <dbReference type="ARBA" id="ARBA00010364"/>
    </source>
</evidence>
<proteinExistence type="inferred from homology"/>
<protein>
    <recommendedName>
        <fullName evidence="2">UPF0235 protein M6B22_20130</fullName>
    </recommendedName>
</protein>
<evidence type="ECO:0000313" key="4">
    <source>
        <dbReference type="Proteomes" id="UP001164693"/>
    </source>
</evidence>
<evidence type="ECO:0000313" key="3">
    <source>
        <dbReference type="EMBL" id="WAX56810.1"/>
    </source>
</evidence>
<gene>
    <name evidence="3" type="ORF">M6B22_20130</name>
</gene>
<dbReference type="SUPFAM" id="SSF69786">
    <property type="entry name" value="YggU-like"/>
    <property type="match status" value="1"/>
</dbReference>
<dbReference type="Pfam" id="PF02594">
    <property type="entry name" value="DUF167"/>
    <property type="match status" value="1"/>
</dbReference>
<reference evidence="3" key="1">
    <citation type="submission" date="2022-05" db="EMBL/GenBank/DDBJ databases">
        <title>Jatrophihabitans sp. SB3-54 whole genome sequence.</title>
        <authorList>
            <person name="Suh M.K."/>
            <person name="Eom M.K."/>
            <person name="Kim J.S."/>
            <person name="Kim H.S."/>
            <person name="Do H.E."/>
            <person name="Shin Y.K."/>
            <person name="Lee J.-S."/>
        </authorList>
    </citation>
    <scope>NUCLEOTIDE SEQUENCE</scope>
    <source>
        <strain evidence="3">SB3-54</strain>
    </source>
</reference>
<comment type="similarity">
    <text evidence="1 2">Belongs to the UPF0235 family.</text>
</comment>
<dbReference type="EMBL" id="CP097463">
    <property type="protein sequence ID" value="WAX56810.1"/>
    <property type="molecule type" value="Genomic_DNA"/>
</dbReference>
<dbReference type="SMART" id="SM01152">
    <property type="entry name" value="DUF167"/>
    <property type="match status" value="1"/>
</dbReference>
<dbReference type="Proteomes" id="UP001164693">
    <property type="component" value="Chromosome"/>
</dbReference>
<sequence>MDGESAGLRVSVRVRTGASRPAVGGRYRADALVVAVAARPVAGAANVAVTEAVARAFAVPRSRVELVAARTGRDKVVRIAGDPATLRARLAQLLAL</sequence>